<evidence type="ECO:0000256" key="2">
    <source>
        <dbReference type="ARBA" id="ARBA00023315"/>
    </source>
</evidence>
<gene>
    <name evidence="4" type="ORF">ADM90_18195</name>
</gene>
<sequence length="164" mass="18341">MTYTYRAATLDDAEILRDLLHASYAENLQYGVHFDATTVTLQQVQSHLSYNLCYFLEDDGAVLSTVSLRMPWGPNPGPCPVPHIGWFASLPNSGKQGIGSALLQWLETTILEEQLKVPYVTLGTADSHPWLGSMYEKKGYVKFGQKDLGKGHLTNYYKKNILEA</sequence>
<dbReference type="EMBL" id="LGCI01000010">
    <property type="protein sequence ID" value="KOY81089.1"/>
    <property type="molecule type" value="Genomic_DNA"/>
</dbReference>
<dbReference type="AlphaFoldDB" id="A0A0M9DHP3"/>
<name>A0A0M9DHP3_9BACI</name>
<feature type="domain" description="N-acetyltransferase" evidence="3">
    <location>
        <begin position="3"/>
        <end position="162"/>
    </location>
</feature>
<reference evidence="4 5" key="1">
    <citation type="submission" date="2015-07" db="EMBL/GenBank/DDBJ databases">
        <title>Genome sequencing project for genomic taxonomy and phylogenomics of Bacillus-like bacteria.</title>
        <authorList>
            <person name="Liu B."/>
            <person name="Wang J."/>
            <person name="Zhu Y."/>
            <person name="Liu G."/>
            <person name="Chen Q."/>
            <person name="Chen Z."/>
            <person name="Che J."/>
            <person name="Ge C."/>
            <person name="Shi H."/>
            <person name="Pan Z."/>
            <person name="Liu X."/>
        </authorList>
    </citation>
    <scope>NUCLEOTIDE SEQUENCE [LARGE SCALE GENOMIC DNA]</scope>
    <source>
        <strain evidence="4 5">DSM 54</strain>
    </source>
</reference>
<keyword evidence="5" id="KW-1185">Reference proteome</keyword>
<accession>A0A0M9DHP3</accession>
<dbReference type="CDD" id="cd04301">
    <property type="entry name" value="NAT_SF"/>
    <property type="match status" value="1"/>
</dbReference>
<evidence type="ECO:0000313" key="5">
    <source>
        <dbReference type="Proteomes" id="UP000037977"/>
    </source>
</evidence>
<dbReference type="OrthoDB" id="8116329at2"/>
<protein>
    <submittedName>
        <fullName evidence="4">Acetyltransferase</fullName>
    </submittedName>
</protein>
<dbReference type="PROSITE" id="PS51186">
    <property type="entry name" value="GNAT"/>
    <property type="match status" value="1"/>
</dbReference>
<organism evidence="4 5">
    <name type="scientific">Lysinibacillus macroides</name>
    <dbReference type="NCBI Taxonomy" id="33935"/>
    <lineage>
        <taxon>Bacteria</taxon>
        <taxon>Bacillati</taxon>
        <taxon>Bacillota</taxon>
        <taxon>Bacilli</taxon>
        <taxon>Bacillales</taxon>
        <taxon>Bacillaceae</taxon>
        <taxon>Lysinibacillus</taxon>
    </lineage>
</organism>
<evidence type="ECO:0000256" key="1">
    <source>
        <dbReference type="ARBA" id="ARBA00022679"/>
    </source>
</evidence>
<dbReference type="Pfam" id="PF00583">
    <property type="entry name" value="Acetyltransf_1"/>
    <property type="match status" value="1"/>
</dbReference>
<evidence type="ECO:0000313" key="4">
    <source>
        <dbReference type="EMBL" id="KOY81089.1"/>
    </source>
</evidence>
<proteinExistence type="predicted"/>
<dbReference type="Gene3D" id="3.40.630.30">
    <property type="match status" value="1"/>
</dbReference>
<dbReference type="InterPro" id="IPR016181">
    <property type="entry name" value="Acyl_CoA_acyltransferase"/>
</dbReference>
<evidence type="ECO:0000259" key="3">
    <source>
        <dbReference type="PROSITE" id="PS51186"/>
    </source>
</evidence>
<dbReference type="InterPro" id="IPR000182">
    <property type="entry name" value="GNAT_dom"/>
</dbReference>
<comment type="caution">
    <text evidence="4">The sequence shown here is derived from an EMBL/GenBank/DDBJ whole genome shotgun (WGS) entry which is preliminary data.</text>
</comment>
<dbReference type="PATRIC" id="fig|33935.3.peg.2430"/>
<dbReference type="Proteomes" id="UP000037977">
    <property type="component" value="Unassembled WGS sequence"/>
</dbReference>
<dbReference type="PANTHER" id="PTHR43800">
    <property type="entry name" value="PEPTIDYL-LYSINE N-ACETYLTRANSFERASE YJAB"/>
    <property type="match status" value="1"/>
</dbReference>
<keyword evidence="2" id="KW-0012">Acyltransferase</keyword>
<dbReference type="STRING" id="33935.ADM90_18195"/>
<keyword evidence="1 4" id="KW-0808">Transferase</keyword>
<dbReference type="GO" id="GO:0016747">
    <property type="term" value="F:acyltransferase activity, transferring groups other than amino-acyl groups"/>
    <property type="evidence" value="ECO:0007669"/>
    <property type="project" value="InterPro"/>
</dbReference>
<dbReference type="SUPFAM" id="SSF55729">
    <property type="entry name" value="Acyl-CoA N-acyltransferases (Nat)"/>
    <property type="match status" value="1"/>
</dbReference>
<dbReference type="RefSeq" id="WP_053996328.1">
    <property type="nucleotide sequence ID" value="NZ_CP065643.1"/>
</dbReference>
<dbReference type="PANTHER" id="PTHR43800:SF1">
    <property type="entry name" value="PEPTIDYL-LYSINE N-ACETYLTRANSFERASE YJAB"/>
    <property type="match status" value="1"/>
</dbReference>